<dbReference type="Pfam" id="PF00669">
    <property type="entry name" value="Flagellin_N"/>
    <property type="match status" value="1"/>
</dbReference>
<sequence>MTSVLYNAAATTALRVLQSTNSKLDTVENRISTGLKIGEAKDNAAYWSISTTLKSDNAAMSSVSDALGLGAATVDTAYTGLNNALGVLNSIKEKLTSATQDGVDRAAVQDEINALQDQLESVATSSSFSGENWLSVNSSVFGYSANKSVVSSFTRDASNSVSIGTISIDTSALALYDVGGGSGILDSETALTDSAGNYITYGGNAGGTAPATSSLNFSGVSTGAAAGSNAPASVSLGTLNMAGVTEGDSIEFALTVDGSAGTVKLSTNGLTAANFEGNLQTAVNNAVGAGKATVTVDATTKEVKIETVSTGGAAAITVGATQAVNGDASLSALGGLLTSTSLPAPDYGAATEASATIGSFATAALATNDTFSFKLQYGANVVSVTHTFSAPELAAFSAANNPTESELAGLLQTDIDTALAGVTGYNPGDVTISGVDASGTFTFTTANKGADQSVGAFDFAGTGGAAARFGMPTQTTAVGSTGVVGYGTSEAAELTIGTFDNTGIKQGDRISFDLNVNGSIQTITVDTAGLTGVNPADLVSDGAKFQTRVQAALDAVFTGADRVVFTVDSGTQAMKLKTVAEGDTKFIAISNVGVTDGDGATTAKAGLTTIAAPTTANGSGSGTATVAELTSATAFSGSQTFGADDTLTINFKVNGTADSVTIDKAAVMAANGGSATIADATQYAAVLDSVMNAKGVTVTADGSNNIVFTKNTAAGVGTLEVTGVTSNTSADTMSVAGIDINSTDFKALTKTQQSTVMAAYISVVNKAIGQVTAAASAMGAVASRIDLQKGFVTDLMDTIDKGVSGLVDADMNEESTRLQALQVQQQLGVQALSIANQSAQNVLRLFQ</sequence>
<name>A0A1T4NRW0_9HYPH</name>
<keyword evidence="3" id="KW-0964">Secreted</keyword>
<dbReference type="Proteomes" id="UP000190135">
    <property type="component" value="Unassembled WGS sequence"/>
</dbReference>
<dbReference type="SUPFAM" id="SSF64518">
    <property type="entry name" value="Phase 1 flagellin"/>
    <property type="match status" value="2"/>
</dbReference>
<dbReference type="PANTHER" id="PTHR42792:SF2">
    <property type="entry name" value="FLAGELLIN"/>
    <property type="match status" value="1"/>
</dbReference>
<evidence type="ECO:0000259" key="5">
    <source>
        <dbReference type="Pfam" id="PF00700"/>
    </source>
</evidence>
<evidence type="ECO:0000256" key="2">
    <source>
        <dbReference type="ARBA" id="ARBA00023143"/>
    </source>
</evidence>
<feature type="domain" description="Flagellin N-terminal" evidence="4">
    <location>
        <begin position="5"/>
        <end position="136"/>
    </location>
</feature>
<dbReference type="PANTHER" id="PTHR42792">
    <property type="entry name" value="FLAGELLIN"/>
    <property type="match status" value="1"/>
</dbReference>
<evidence type="ECO:0000256" key="1">
    <source>
        <dbReference type="ARBA" id="ARBA00005709"/>
    </source>
</evidence>
<evidence type="ECO:0000259" key="4">
    <source>
        <dbReference type="Pfam" id="PF00669"/>
    </source>
</evidence>
<dbReference type="EMBL" id="FUXL01000003">
    <property type="protein sequence ID" value="SJZ81867.1"/>
    <property type="molecule type" value="Genomic_DNA"/>
</dbReference>
<dbReference type="InterPro" id="IPR001492">
    <property type="entry name" value="Flagellin"/>
</dbReference>
<dbReference type="GO" id="GO:0009288">
    <property type="term" value="C:bacterial-type flagellum"/>
    <property type="evidence" value="ECO:0007669"/>
    <property type="project" value="UniProtKB-SubCell"/>
</dbReference>
<keyword evidence="6" id="KW-0969">Cilium</keyword>
<evidence type="ECO:0000256" key="3">
    <source>
        <dbReference type="RuleBase" id="RU362073"/>
    </source>
</evidence>
<dbReference type="InterPro" id="IPR001029">
    <property type="entry name" value="Flagellin_N"/>
</dbReference>
<dbReference type="GO" id="GO:0005576">
    <property type="term" value="C:extracellular region"/>
    <property type="evidence" value="ECO:0007669"/>
    <property type="project" value="UniProtKB-SubCell"/>
</dbReference>
<reference evidence="6 7" key="1">
    <citation type="submission" date="2017-02" db="EMBL/GenBank/DDBJ databases">
        <authorList>
            <person name="Peterson S.W."/>
        </authorList>
    </citation>
    <scope>NUCLEOTIDE SEQUENCE [LARGE SCALE GENOMIC DNA]</scope>
    <source>
        <strain evidence="6 7">USBA 369</strain>
    </source>
</reference>
<comment type="similarity">
    <text evidence="1 3">Belongs to the bacterial flagellin family.</text>
</comment>
<dbReference type="GO" id="GO:0005198">
    <property type="term" value="F:structural molecule activity"/>
    <property type="evidence" value="ECO:0007669"/>
    <property type="project" value="UniProtKB-UniRule"/>
</dbReference>
<comment type="subcellular location">
    <subcellularLocation>
        <location evidence="3">Secreted</location>
    </subcellularLocation>
    <subcellularLocation>
        <location evidence="3">Bacterial flagellum</location>
    </subcellularLocation>
</comment>
<keyword evidence="6" id="KW-0966">Cell projection</keyword>
<dbReference type="PRINTS" id="PR00207">
    <property type="entry name" value="FLAGELLIN"/>
</dbReference>
<dbReference type="Pfam" id="PF00700">
    <property type="entry name" value="Flagellin_C"/>
    <property type="match status" value="1"/>
</dbReference>
<keyword evidence="6" id="KW-0282">Flagellum</keyword>
<keyword evidence="2 3" id="KW-0975">Bacterial flagellum</keyword>
<gene>
    <name evidence="6" type="ORF">SAMN05428963_103151</name>
</gene>
<protein>
    <recommendedName>
        <fullName evidence="3">Flagellin</fullName>
    </recommendedName>
</protein>
<evidence type="ECO:0000313" key="6">
    <source>
        <dbReference type="EMBL" id="SJZ81867.1"/>
    </source>
</evidence>
<feature type="domain" description="Flagellin C-terminal" evidence="5">
    <location>
        <begin position="762"/>
        <end position="846"/>
    </location>
</feature>
<proteinExistence type="inferred from homology"/>
<dbReference type="STRING" id="1365950.SAMN05428963_103151"/>
<accession>A0A1T4NRW0</accession>
<dbReference type="Gene3D" id="1.20.1330.10">
    <property type="entry name" value="f41 fragment of flagellin, N-terminal domain"/>
    <property type="match status" value="2"/>
</dbReference>
<dbReference type="AlphaFoldDB" id="A0A1T4NRW0"/>
<evidence type="ECO:0000313" key="7">
    <source>
        <dbReference type="Proteomes" id="UP000190135"/>
    </source>
</evidence>
<dbReference type="RefSeq" id="WP_165690789.1">
    <property type="nucleotide sequence ID" value="NZ_FUXL01000003.1"/>
</dbReference>
<comment type="function">
    <text evidence="3">Flagellin is the subunit protein which polymerizes to form the filaments of bacterial flagella.</text>
</comment>
<organism evidence="6 7">
    <name type="scientific">Consotaella salsifontis</name>
    <dbReference type="NCBI Taxonomy" id="1365950"/>
    <lineage>
        <taxon>Bacteria</taxon>
        <taxon>Pseudomonadati</taxon>
        <taxon>Pseudomonadota</taxon>
        <taxon>Alphaproteobacteria</taxon>
        <taxon>Hyphomicrobiales</taxon>
        <taxon>Aurantimonadaceae</taxon>
        <taxon>Consotaella</taxon>
    </lineage>
</organism>
<keyword evidence="7" id="KW-1185">Reference proteome</keyword>
<dbReference type="InterPro" id="IPR046358">
    <property type="entry name" value="Flagellin_C"/>
</dbReference>